<dbReference type="Proteomes" id="UP000053864">
    <property type="component" value="Unassembled WGS sequence"/>
</dbReference>
<dbReference type="VEuPathDB" id="FungiDB:PPTG_23155"/>
<name>W2IW09_PHYNI</name>
<evidence type="ECO:0000313" key="2">
    <source>
        <dbReference type="EMBL" id="ETL37717.1"/>
    </source>
</evidence>
<organism evidence="2">
    <name type="scientific">Phytophthora nicotianae</name>
    <name type="common">Potato buckeye rot agent</name>
    <name type="synonym">Phytophthora parasitica</name>
    <dbReference type="NCBI Taxonomy" id="4792"/>
    <lineage>
        <taxon>Eukaryota</taxon>
        <taxon>Sar</taxon>
        <taxon>Stramenopiles</taxon>
        <taxon>Oomycota</taxon>
        <taxon>Peronosporomycetes</taxon>
        <taxon>Peronosporales</taxon>
        <taxon>Peronosporaceae</taxon>
        <taxon>Phytophthora</taxon>
    </lineage>
</organism>
<protein>
    <submittedName>
        <fullName evidence="2">Uncharacterized protein</fullName>
    </submittedName>
</protein>
<evidence type="ECO:0000256" key="1">
    <source>
        <dbReference type="SAM" id="MobiDB-lite"/>
    </source>
</evidence>
<gene>
    <name evidence="2" type="ORF">L916_10637</name>
</gene>
<accession>W2IW09</accession>
<dbReference type="EMBL" id="KI673522">
    <property type="protein sequence ID" value="ETL37717.1"/>
    <property type="molecule type" value="Genomic_DNA"/>
</dbReference>
<feature type="region of interest" description="Disordered" evidence="1">
    <location>
        <begin position="1"/>
        <end position="26"/>
    </location>
</feature>
<sequence length="166" mass="19031">MESGVKRAIKLNQASRPSGRPKQRKLQKAKRKKEIEDTLAFVDTAVNVGDVKLEEFDEILLTNSLSVEVVGGALDGISSYVRWSCVQATKNIRDKRRSYVSRSNKRPPRAPRTPCVLKCIEAVKNVEIREELVNDTKLLPINRYLDSECRDILSCRHRENENWHDV</sequence>
<dbReference type="AlphaFoldDB" id="W2IW09"/>
<reference evidence="2" key="1">
    <citation type="submission" date="2013-11" db="EMBL/GenBank/DDBJ databases">
        <title>The Genome Sequence of Phytophthora parasitica CJ05E6.</title>
        <authorList>
            <consortium name="The Broad Institute Genomics Platform"/>
            <person name="Russ C."/>
            <person name="Tyler B."/>
            <person name="Panabieres F."/>
            <person name="Shan W."/>
            <person name="Tripathy S."/>
            <person name="Grunwald N."/>
            <person name="Machado M."/>
            <person name="Johnson C.S."/>
            <person name="Arredondo F."/>
            <person name="Hong C."/>
            <person name="Coffey M."/>
            <person name="Young S.K."/>
            <person name="Zeng Q."/>
            <person name="Gargeya S."/>
            <person name="Fitzgerald M."/>
            <person name="Abouelleil A."/>
            <person name="Alvarado L."/>
            <person name="Chapman S.B."/>
            <person name="Gainer-Dewar J."/>
            <person name="Goldberg J."/>
            <person name="Griggs A."/>
            <person name="Gujja S."/>
            <person name="Hansen M."/>
            <person name="Howarth C."/>
            <person name="Imamovic A."/>
            <person name="Ireland A."/>
            <person name="Larimer J."/>
            <person name="McCowan C."/>
            <person name="Murphy C."/>
            <person name="Pearson M."/>
            <person name="Poon T.W."/>
            <person name="Priest M."/>
            <person name="Roberts A."/>
            <person name="Saif S."/>
            <person name="Shea T."/>
            <person name="Sykes S."/>
            <person name="Wortman J."/>
            <person name="Nusbaum C."/>
            <person name="Birren B."/>
        </authorList>
    </citation>
    <scope>NUCLEOTIDE SEQUENCE [LARGE SCALE GENOMIC DNA]</scope>
    <source>
        <strain evidence="2">CJ05E6</strain>
    </source>
</reference>
<proteinExistence type="predicted"/>